<dbReference type="Proteomes" id="UP000541610">
    <property type="component" value="Unassembled WGS sequence"/>
</dbReference>
<dbReference type="PANTHER" id="PTHR47958">
    <property type="entry name" value="ATP-DEPENDENT RNA HELICASE DBP3"/>
    <property type="match status" value="1"/>
</dbReference>
<accession>A0A7J6P725</accession>
<dbReference type="AlphaFoldDB" id="A0A7J6P725"/>
<dbReference type="EMBL" id="JABANP010000074">
    <property type="protein sequence ID" value="KAF4691657.1"/>
    <property type="molecule type" value="Genomic_DNA"/>
</dbReference>
<dbReference type="PROSITE" id="PS51194">
    <property type="entry name" value="HELICASE_CTER"/>
    <property type="match status" value="1"/>
</dbReference>
<dbReference type="GO" id="GO:0005524">
    <property type="term" value="F:ATP binding"/>
    <property type="evidence" value="ECO:0007669"/>
    <property type="project" value="UniProtKB-KW"/>
</dbReference>
<dbReference type="SUPFAM" id="SSF52540">
    <property type="entry name" value="P-loop containing nucleoside triphosphate hydrolases"/>
    <property type="match status" value="1"/>
</dbReference>
<evidence type="ECO:0000256" key="4">
    <source>
        <dbReference type="ARBA" id="ARBA00022806"/>
    </source>
</evidence>
<dbReference type="InterPro" id="IPR027417">
    <property type="entry name" value="P-loop_NTPase"/>
</dbReference>
<dbReference type="SMART" id="SM00490">
    <property type="entry name" value="HELICc"/>
    <property type="match status" value="1"/>
</dbReference>
<name>A0A7J6P725_PEROL</name>
<dbReference type="Pfam" id="PF00271">
    <property type="entry name" value="Helicase_C"/>
    <property type="match status" value="1"/>
</dbReference>
<evidence type="ECO:0000256" key="3">
    <source>
        <dbReference type="ARBA" id="ARBA00022801"/>
    </source>
</evidence>
<proteinExistence type="predicted"/>
<dbReference type="OrthoDB" id="440662at2759"/>
<keyword evidence="5" id="KW-0067">ATP-binding</keyword>
<evidence type="ECO:0000256" key="5">
    <source>
        <dbReference type="ARBA" id="ARBA00022840"/>
    </source>
</evidence>
<protein>
    <recommendedName>
        <fullName evidence="1">RNA helicase</fullName>
        <ecNumber evidence="1">3.6.4.13</ecNumber>
    </recommendedName>
</protein>
<keyword evidence="4" id="KW-0347">Helicase</keyword>
<dbReference type="CDD" id="cd18787">
    <property type="entry name" value="SF2_C_DEAD"/>
    <property type="match status" value="1"/>
</dbReference>
<reference evidence="7 8" key="1">
    <citation type="submission" date="2020-04" db="EMBL/GenBank/DDBJ databases">
        <title>Perkinsus olseni comparative genomics.</title>
        <authorList>
            <person name="Bogema D.R."/>
        </authorList>
    </citation>
    <scope>NUCLEOTIDE SEQUENCE [LARGE SCALE GENOMIC DNA]</scope>
    <source>
        <strain evidence="7">00978-12</strain>
    </source>
</reference>
<feature type="domain" description="Helicase C-terminal" evidence="6">
    <location>
        <begin position="27"/>
        <end position="187"/>
    </location>
</feature>
<evidence type="ECO:0000313" key="7">
    <source>
        <dbReference type="EMBL" id="KAF4691657.1"/>
    </source>
</evidence>
<evidence type="ECO:0000256" key="2">
    <source>
        <dbReference type="ARBA" id="ARBA00022741"/>
    </source>
</evidence>
<evidence type="ECO:0000256" key="1">
    <source>
        <dbReference type="ARBA" id="ARBA00012552"/>
    </source>
</evidence>
<dbReference type="GO" id="GO:0016787">
    <property type="term" value="F:hydrolase activity"/>
    <property type="evidence" value="ECO:0007669"/>
    <property type="project" value="UniProtKB-KW"/>
</dbReference>
<keyword evidence="2" id="KW-0547">Nucleotide-binding</keyword>
<evidence type="ECO:0000313" key="8">
    <source>
        <dbReference type="Proteomes" id="UP000541610"/>
    </source>
</evidence>
<dbReference type="GO" id="GO:0003724">
    <property type="term" value="F:RNA helicase activity"/>
    <property type="evidence" value="ECO:0007669"/>
    <property type="project" value="UniProtKB-EC"/>
</dbReference>
<gene>
    <name evidence="7" type="ORF">FOZ60_015117</name>
</gene>
<dbReference type="Gene3D" id="3.40.50.300">
    <property type="entry name" value="P-loop containing nucleotide triphosphate hydrolases"/>
    <property type="match status" value="1"/>
</dbReference>
<sequence>MSQDRWIALCHHCSDPRYVEDTDKYKDLRRLLEDQSEEGLTLVSQHRRRSREVVVERIFVETKRRADELEHILCRDRYPATSIHGDRTQAEREEALRDFKMGARPILVATDVAARGLDISHVNHVINYDLPHNIDDYVHRIGRTGRVGNLGTATSFVNESGRPILRDLWALLEENEQEVPELVHVPHARCYII</sequence>
<organism evidence="7 8">
    <name type="scientific">Perkinsus olseni</name>
    <name type="common">Perkinsus atlanticus</name>
    <dbReference type="NCBI Taxonomy" id="32597"/>
    <lineage>
        <taxon>Eukaryota</taxon>
        <taxon>Sar</taxon>
        <taxon>Alveolata</taxon>
        <taxon>Perkinsozoa</taxon>
        <taxon>Perkinsea</taxon>
        <taxon>Perkinsida</taxon>
        <taxon>Perkinsidae</taxon>
        <taxon>Perkinsus</taxon>
    </lineage>
</organism>
<comment type="caution">
    <text evidence="7">The sequence shown here is derived from an EMBL/GenBank/DDBJ whole genome shotgun (WGS) entry which is preliminary data.</text>
</comment>
<evidence type="ECO:0000259" key="6">
    <source>
        <dbReference type="PROSITE" id="PS51194"/>
    </source>
</evidence>
<dbReference type="EC" id="3.6.4.13" evidence="1"/>
<dbReference type="InterPro" id="IPR001650">
    <property type="entry name" value="Helicase_C-like"/>
</dbReference>
<keyword evidence="3" id="KW-0378">Hydrolase</keyword>
<dbReference type="FunFam" id="3.40.50.300:FF:000008">
    <property type="entry name" value="ATP-dependent RNA helicase RhlB"/>
    <property type="match status" value="1"/>
</dbReference>